<reference evidence="3 4" key="1">
    <citation type="submission" date="2021-08" db="EMBL/GenBank/DDBJ databases">
        <title>Draft Genome Sequence of Phanerochaete sordida strain YK-624.</title>
        <authorList>
            <person name="Mori T."/>
            <person name="Dohra H."/>
            <person name="Suzuki T."/>
            <person name="Kawagishi H."/>
            <person name="Hirai H."/>
        </authorList>
    </citation>
    <scope>NUCLEOTIDE SEQUENCE [LARGE SCALE GENOMIC DNA]</scope>
    <source>
        <strain evidence="3 4">YK-624</strain>
    </source>
</reference>
<feature type="region of interest" description="Disordered" evidence="1">
    <location>
        <begin position="501"/>
        <end position="520"/>
    </location>
</feature>
<evidence type="ECO:0000313" key="4">
    <source>
        <dbReference type="Proteomes" id="UP000703269"/>
    </source>
</evidence>
<feature type="region of interest" description="Disordered" evidence="1">
    <location>
        <begin position="559"/>
        <end position="631"/>
    </location>
</feature>
<dbReference type="PROSITE" id="PS50097">
    <property type="entry name" value="BTB"/>
    <property type="match status" value="1"/>
</dbReference>
<sequence length="631" mass="65351">MSTPLHTLAQVPSGGSLEDAFADALAGKPFNDVIFYASARDEAGGERRAVHANRRVLMSSSNYFRQFLSSGKEREVSPKPVADTSAMVIGDTRDEDESTLGDDDDIDALESLLAAPSEVSFRDDESEIKLPDSASEDTKSVSTTVTAASSTRIITLDNVAADTLDATIFYIYTGNVYFLPLRSSVPEVVKHDKERPNRPMCSCKAAYRFADEAGLDELKQLAEAHLFAQLDAENILAEVFSPFSSQYHTILRKQVYILLEKYWTLEARAGLGPIVERVVCGELPHAAPALNMLLGEIPVALPATSAEDRAHGVPSPKAQAPASSPSVEFSPDNASPVKAVPAKPSSPERVPKISSTASQPAPSPPAAAAVGASEYPPAASPPSSTISSSGRVEPRSADATADATAATAPAELGSAPAAPKASPALANSAVRTIPPDGGWFGKGMSLLKKAVDSTEEEYPAWRTMQEGAARPASLRGSQWPILPRASAGSELGALDATASALPAPASAPEDSTHGSMLGSRSGSAAVISARGEPGGLQRNADSTLSAGALPAVANKVEFDAEASTTRRSKGDKGHTKKKGHPKRTADTGARTDAAPAPMSPEATAAVRQPGNALAGAEADAGAAAQSKEAGC</sequence>
<evidence type="ECO:0000256" key="1">
    <source>
        <dbReference type="SAM" id="MobiDB-lite"/>
    </source>
</evidence>
<name>A0A9P3LM55_9APHY</name>
<dbReference type="AlphaFoldDB" id="A0A9P3LM55"/>
<dbReference type="Gene3D" id="3.30.710.10">
    <property type="entry name" value="Potassium Channel Kv1.1, Chain A"/>
    <property type="match status" value="1"/>
</dbReference>
<proteinExistence type="predicted"/>
<evidence type="ECO:0000313" key="3">
    <source>
        <dbReference type="EMBL" id="GJF00212.1"/>
    </source>
</evidence>
<feature type="compositionally biased region" description="Low complexity" evidence="1">
    <location>
        <begin position="586"/>
        <end position="596"/>
    </location>
</feature>
<feature type="compositionally biased region" description="Low complexity" evidence="1">
    <location>
        <begin position="314"/>
        <end position="326"/>
    </location>
</feature>
<dbReference type="InterPro" id="IPR000210">
    <property type="entry name" value="BTB/POZ_dom"/>
</dbReference>
<feature type="region of interest" description="Disordered" evidence="1">
    <location>
        <begin position="306"/>
        <end position="405"/>
    </location>
</feature>
<dbReference type="InterPro" id="IPR011333">
    <property type="entry name" value="SKP1/BTB/POZ_sf"/>
</dbReference>
<protein>
    <recommendedName>
        <fullName evidence="2">BTB domain-containing protein</fullName>
    </recommendedName>
</protein>
<comment type="caution">
    <text evidence="3">The sequence shown here is derived from an EMBL/GenBank/DDBJ whole genome shotgun (WGS) entry which is preliminary data.</text>
</comment>
<feature type="compositionally biased region" description="Low complexity" evidence="1">
    <location>
        <begin position="610"/>
        <end position="631"/>
    </location>
</feature>
<dbReference type="OrthoDB" id="6359816at2759"/>
<dbReference type="EMBL" id="BPQB01000140">
    <property type="protein sequence ID" value="GJF00212.1"/>
    <property type="molecule type" value="Genomic_DNA"/>
</dbReference>
<accession>A0A9P3LM55</accession>
<feature type="domain" description="BTB" evidence="2">
    <location>
        <begin position="31"/>
        <end position="113"/>
    </location>
</feature>
<organism evidence="3 4">
    <name type="scientific">Phanerochaete sordida</name>
    <dbReference type="NCBI Taxonomy" id="48140"/>
    <lineage>
        <taxon>Eukaryota</taxon>
        <taxon>Fungi</taxon>
        <taxon>Dikarya</taxon>
        <taxon>Basidiomycota</taxon>
        <taxon>Agaricomycotina</taxon>
        <taxon>Agaricomycetes</taxon>
        <taxon>Polyporales</taxon>
        <taxon>Phanerochaetaceae</taxon>
        <taxon>Phanerochaete</taxon>
    </lineage>
</organism>
<feature type="compositionally biased region" description="Low complexity" evidence="1">
    <location>
        <begin position="354"/>
        <end position="389"/>
    </location>
</feature>
<gene>
    <name evidence="3" type="ORF">PsYK624_164920</name>
</gene>
<dbReference type="Proteomes" id="UP000703269">
    <property type="component" value="Unassembled WGS sequence"/>
</dbReference>
<dbReference type="SUPFAM" id="SSF54695">
    <property type="entry name" value="POZ domain"/>
    <property type="match status" value="1"/>
</dbReference>
<evidence type="ECO:0000259" key="2">
    <source>
        <dbReference type="PROSITE" id="PS50097"/>
    </source>
</evidence>
<keyword evidence="4" id="KW-1185">Reference proteome</keyword>